<keyword evidence="3" id="KW-1185">Reference proteome</keyword>
<accession>A0ABD3UQK2</accession>
<keyword evidence="1" id="KW-0812">Transmembrane</keyword>
<dbReference type="Proteomes" id="UP001634394">
    <property type="component" value="Unassembled WGS sequence"/>
</dbReference>
<protein>
    <submittedName>
        <fullName evidence="2">Uncharacterized protein</fullName>
    </submittedName>
</protein>
<feature type="transmembrane region" description="Helical" evidence="1">
    <location>
        <begin position="46"/>
        <end position="67"/>
    </location>
</feature>
<dbReference type="AlphaFoldDB" id="A0ABD3UQK2"/>
<proteinExistence type="predicted"/>
<gene>
    <name evidence="2" type="ORF">ACJMK2_015432</name>
</gene>
<sequence length="129" mass="14408">MTVYVLDRIYTVRKHNDTTDSSDTMEGDDEDEPSGLCCIGGCLSGVAIGFVYLVIFPAGILLMVYATKSNDNAVLGVAILLILITLASIPIIVMVFYNRHRIRKFRKRKISSFPHVDESASPETRHVRF</sequence>
<evidence type="ECO:0000313" key="3">
    <source>
        <dbReference type="Proteomes" id="UP001634394"/>
    </source>
</evidence>
<feature type="transmembrane region" description="Helical" evidence="1">
    <location>
        <begin position="73"/>
        <end position="97"/>
    </location>
</feature>
<evidence type="ECO:0000256" key="1">
    <source>
        <dbReference type="SAM" id="Phobius"/>
    </source>
</evidence>
<keyword evidence="1" id="KW-1133">Transmembrane helix</keyword>
<keyword evidence="1" id="KW-0472">Membrane</keyword>
<name>A0ABD3UQK2_SINWO</name>
<dbReference type="EMBL" id="JBJQND010000015">
    <property type="protein sequence ID" value="KAL3851705.1"/>
    <property type="molecule type" value="Genomic_DNA"/>
</dbReference>
<organism evidence="2 3">
    <name type="scientific">Sinanodonta woodiana</name>
    <name type="common">Chinese pond mussel</name>
    <name type="synonym">Anodonta woodiana</name>
    <dbReference type="NCBI Taxonomy" id="1069815"/>
    <lineage>
        <taxon>Eukaryota</taxon>
        <taxon>Metazoa</taxon>
        <taxon>Spiralia</taxon>
        <taxon>Lophotrochozoa</taxon>
        <taxon>Mollusca</taxon>
        <taxon>Bivalvia</taxon>
        <taxon>Autobranchia</taxon>
        <taxon>Heteroconchia</taxon>
        <taxon>Palaeoheterodonta</taxon>
        <taxon>Unionida</taxon>
        <taxon>Unionoidea</taxon>
        <taxon>Unionidae</taxon>
        <taxon>Unioninae</taxon>
        <taxon>Sinanodonta</taxon>
    </lineage>
</organism>
<reference evidence="2 3" key="1">
    <citation type="submission" date="2024-11" db="EMBL/GenBank/DDBJ databases">
        <title>Chromosome-level genome assembly of the freshwater bivalve Anodonta woodiana.</title>
        <authorList>
            <person name="Chen X."/>
        </authorList>
    </citation>
    <scope>NUCLEOTIDE SEQUENCE [LARGE SCALE GENOMIC DNA]</scope>
    <source>
        <strain evidence="2">MN2024</strain>
        <tissue evidence="2">Gills</tissue>
    </source>
</reference>
<comment type="caution">
    <text evidence="2">The sequence shown here is derived from an EMBL/GenBank/DDBJ whole genome shotgun (WGS) entry which is preliminary data.</text>
</comment>
<evidence type="ECO:0000313" key="2">
    <source>
        <dbReference type="EMBL" id="KAL3851705.1"/>
    </source>
</evidence>